<dbReference type="ExpressionAtlas" id="A0A0R0LI89">
    <property type="expression patterns" value="baseline and differential"/>
</dbReference>
<dbReference type="Gramene" id="KRH75679">
    <property type="protein sequence ID" value="KRH75679"/>
    <property type="gene ID" value="GLYMA_01G100600"/>
</dbReference>
<organism evidence="2">
    <name type="scientific">Glycine max</name>
    <name type="common">Soybean</name>
    <name type="synonym">Glycine hispida</name>
    <dbReference type="NCBI Taxonomy" id="3847"/>
    <lineage>
        <taxon>Eukaryota</taxon>
        <taxon>Viridiplantae</taxon>
        <taxon>Streptophyta</taxon>
        <taxon>Embryophyta</taxon>
        <taxon>Tracheophyta</taxon>
        <taxon>Spermatophyta</taxon>
        <taxon>Magnoliopsida</taxon>
        <taxon>eudicotyledons</taxon>
        <taxon>Gunneridae</taxon>
        <taxon>Pentapetalae</taxon>
        <taxon>rosids</taxon>
        <taxon>fabids</taxon>
        <taxon>Fabales</taxon>
        <taxon>Fabaceae</taxon>
        <taxon>Papilionoideae</taxon>
        <taxon>50 kb inversion clade</taxon>
        <taxon>NPAAA clade</taxon>
        <taxon>indigoferoid/millettioid clade</taxon>
        <taxon>Phaseoleae</taxon>
        <taxon>Glycine</taxon>
        <taxon>Glycine subgen. Soja</taxon>
    </lineage>
</organism>
<keyword evidence="4" id="KW-1185">Reference proteome</keyword>
<accession>A0A0R0LI89</accession>
<evidence type="ECO:0000256" key="1">
    <source>
        <dbReference type="SAM" id="SignalP"/>
    </source>
</evidence>
<keyword evidence="1" id="KW-0732">Signal</keyword>
<name>A0A0R0LI89_SOYBN</name>
<reference evidence="2" key="3">
    <citation type="submission" date="2018-07" db="EMBL/GenBank/DDBJ databases">
        <title>WGS assembly of Glycine max.</title>
        <authorList>
            <person name="Schmutz J."/>
            <person name="Cannon S."/>
            <person name="Schlueter J."/>
            <person name="Ma J."/>
            <person name="Mitros T."/>
            <person name="Nelson W."/>
            <person name="Hyten D."/>
            <person name="Song Q."/>
            <person name="Thelen J."/>
            <person name="Cheng J."/>
            <person name="Xu D."/>
            <person name="Hellsten U."/>
            <person name="May G."/>
            <person name="Yu Y."/>
            <person name="Sakurai T."/>
            <person name="Umezawa T."/>
            <person name="Bhattacharyya M."/>
            <person name="Sandhu D."/>
            <person name="Valliyodan B."/>
            <person name="Lindquist E."/>
            <person name="Peto M."/>
            <person name="Grant D."/>
            <person name="Shu S."/>
            <person name="Goodstein D."/>
            <person name="Barry K."/>
            <person name="Futrell-Griggs M."/>
            <person name="Abernathy B."/>
            <person name="Du J."/>
            <person name="Tian Z."/>
            <person name="Zhu L."/>
            <person name="Gill N."/>
            <person name="Joshi T."/>
            <person name="Libault M."/>
            <person name="Sethuraman A."/>
            <person name="Zhang X."/>
            <person name="Shinozaki K."/>
            <person name="Nguyen H."/>
            <person name="Wing R."/>
            <person name="Cregan P."/>
            <person name="Specht J."/>
            <person name="Grimwood J."/>
            <person name="Rokhsar D."/>
            <person name="Stacey G."/>
            <person name="Shoemaker R."/>
            <person name="Jackson S."/>
        </authorList>
    </citation>
    <scope>NUCLEOTIDE SEQUENCE</scope>
    <source>
        <tissue evidence="2">Callus</tissue>
    </source>
</reference>
<feature type="signal peptide" evidence="1">
    <location>
        <begin position="1"/>
        <end position="19"/>
    </location>
</feature>
<reference evidence="2 3" key="1">
    <citation type="journal article" date="2010" name="Nature">
        <title>Genome sequence of the palaeopolyploid soybean.</title>
        <authorList>
            <person name="Schmutz J."/>
            <person name="Cannon S.B."/>
            <person name="Schlueter J."/>
            <person name="Ma J."/>
            <person name="Mitros T."/>
            <person name="Nelson W."/>
            <person name="Hyten D.L."/>
            <person name="Song Q."/>
            <person name="Thelen J.J."/>
            <person name="Cheng J."/>
            <person name="Xu D."/>
            <person name="Hellsten U."/>
            <person name="May G.D."/>
            <person name="Yu Y."/>
            <person name="Sakurai T."/>
            <person name="Umezawa T."/>
            <person name="Bhattacharyya M.K."/>
            <person name="Sandhu D."/>
            <person name="Valliyodan B."/>
            <person name="Lindquist E."/>
            <person name="Peto M."/>
            <person name="Grant D."/>
            <person name="Shu S."/>
            <person name="Goodstein D."/>
            <person name="Barry K."/>
            <person name="Futrell-Griggs M."/>
            <person name="Abernathy B."/>
            <person name="Du J."/>
            <person name="Tian Z."/>
            <person name="Zhu L."/>
            <person name="Gill N."/>
            <person name="Joshi T."/>
            <person name="Libault M."/>
            <person name="Sethuraman A."/>
            <person name="Zhang X.-C."/>
            <person name="Shinozaki K."/>
            <person name="Nguyen H.T."/>
            <person name="Wing R.A."/>
            <person name="Cregan P."/>
            <person name="Specht J."/>
            <person name="Grimwood J."/>
            <person name="Rokhsar D."/>
            <person name="Stacey G."/>
            <person name="Shoemaker R.C."/>
            <person name="Jackson S.A."/>
        </authorList>
    </citation>
    <scope>NUCLEOTIDE SEQUENCE</scope>
    <source>
        <strain evidence="3">cv. Williams 82</strain>
        <tissue evidence="2">Callus</tissue>
    </source>
</reference>
<dbReference type="EnsemblPlants" id="KRH75679">
    <property type="protein sequence ID" value="KRH75679"/>
    <property type="gene ID" value="GLYMA_01G100600"/>
</dbReference>
<feature type="chain" id="PRO_5014522421" evidence="1">
    <location>
        <begin position="20"/>
        <end position="96"/>
    </location>
</feature>
<evidence type="ECO:0000313" key="2">
    <source>
        <dbReference type="EMBL" id="KRH75679.1"/>
    </source>
</evidence>
<gene>
    <name evidence="3" type="primary">LOC100800175</name>
    <name evidence="2" type="ORF">GLYMA_01G100600</name>
</gene>
<dbReference type="AlphaFoldDB" id="A0A0R0LI89"/>
<sequence length="96" mass="10414">MDRIHYLLMSVLFFSNCHTDPAISAASSSHHNHRNMPVRVLENTAAPSSQVSGANSGRSSCQSCSLLGVGQWAGIFFFCLPYLGPSKGLRDRVCDV</sequence>
<reference evidence="3" key="2">
    <citation type="submission" date="2018-02" db="UniProtKB">
        <authorList>
            <consortium name="EnsemblPlants"/>
        </authorList>
    </citation>
    <scope>IDENTIFICATION</scope>
    <source>
        <strain evidence="3">Williams 82</strain>
    </source>
</reference>
<evidence type="ECO:0000313" key="3">
    <source>
        <dbReference type="EnsemblPlants" id="KRH75679"/>
    </source>
</evidence>
<evidence type="ECO:0000313" key="4">
    <source>
        <dbReference type="Proteomes" id="UP000008827"/>
    </source>
</evidence>
<dbReference type="Proteomes" id="UP000008827">
    <property type="component" value="Chromosome 1"/>
</dbReference>
<protein>
    <submittedName>
        <fullName evidence="2 3">Uncharacterized protein</fullName>
    </submittedName>
</protein>
<proteinExistence type="predicted"/>
<dbReference type="EMBL" id="CM000834">
    <property type="protein sequence ID" value="KRH75679.1"/>
    <property type="molecule type" value="Genomic_DNA"/>
</dbReference>